<comment type="pathway">
    <text evidence="1">Cofactor biosynthesis; molybdopterin biosynthesis.</text>
</comment>
<sequence>MMITVRLFGVTKMLAGNQGSLSLDVANGRQVKDLVGAIETSHPGIGELIQKKKVLVSVNQDIAHDETIINDGDEVALLPPFAGGSGQEPTEESQFVRVQRENFSIDQELDRVRSRSKRIGGIATFLGIARDRSRGRDVDGITFEHYEGMAQKKLREIRERALKDFDILELLVIHRYGDITIGENIVLIIAGAEHRAEAFRACRWAIDELKQITPIWKLEHTPEGEVWVEEHP</sequence>
<dbReference type="AlphaFoldDB" id="A0A0S4LMM7"/>
<evidence type="ECO:0000256" key="6">
    <source>
        <dbReference type="ARBA" id="ARBA00026066"/>
    </source>
</evidence>
<dbReference type="CDD" id="cd00756">
    <property type="entry name" value="MoaE"/>
    <property type="match status" value="1"/>
</dbReference>
<dbReference type="STRING" id="1742973.COMA2_40119"/>
<keyword evidence="13" id="KW-1185">Reference proteome</keyword>
<dbReference type="OrthoDB" id="9803224at2"/>
<dbReference type="InterPro" id="IPR003749">
    <property type="entry name" value="ThiS/MoaD-like"/>
</dbReference>
<dbReference type="Gene3D" id="3.90.1170.40">
    <property type="entry name" value="Molybdopterin biosynthesis MoaE subunit"/>
    <property type="match status" value="1"/>
</dbReference>
<dbReference type="PANTHER" id="PTHR23404">
    <property type="entry name" value="MOLYBDOPTERIN SYNTHASE RELATED"/>
    <property type="match status" value="1"/>
</dbReference>
<evidence type="ECO:0000256" key="4">
    <source>
        <dbReference type="ARBA" id="ARBA00013858"/>
    </source>
</evidence>
<proteinExistence type="inferred from homology"/>
<evidence type="ECO:0000256" key="7">
    <source>
        <dbReference type="ARBA" id="ARBA00029745"/>
    </source>
</evidence>
<dbReference type="Proteomes" id="UP000198736">
    <property type="component" value="Unassembled WGS sequence"/>
</dbReference>
<evidence type="ECO:0000256" key="11">
    <source>
        <dbReference type="ARBA" id="ARBA00049878"/>
    </source>
</evidence>
<dbReference type="EC" id="2.8.1.12" evidence="3"/>
<evidence type="ECO:0000256" key="3">
    <source>
        <dbReference type="ARBA" id="ARBA00011950"/>
    </source>
</evidence>
<evidence type="ECO:0000313" key="12">
    <source>
        <dbReference type="EMBL" id="CUS37965.1"/>
    </source>
</evidence>
<comment type="catalytic activity">
    <reaction evidence="11">
        <text>2 [molybdopterin-synthase sulfur-carrier protein]-C-terminal-Gly-aminoethanethioate + cyclic pyranopterin phosphate + H2O = molybdopterin + 2 [molybdopterin-synthase sulfur-carrier protein]-C-terminal Gly-Gly + 2 H(+)</text>
        <dbReference type="Rhea" id="RHEA:26333"/>
        <dbReference type="Rhea" id="RHEA-COMP:12202"/>
        <dbReference type="Rhea" id="RHEA-COMP:19907"/>
        <dbReference type="ChEBI" id="CHEBI:15377"/>
        <dbReference type="ChEBI" id="CHEBI:15378"/>
        <dbReference type="ChEBI" id="CHEBI:58698"/>
        <dbReference type="ChEBI" id="CHEBI:59648"/>
        <dbReference type="ChEBI" id="CHEBI:90778"/>
        <dbReference type="ChEBI" id="CHEBI:232372"/>
        <dbReference type="EC" id="2.8.1.12"/>
    </reaction>
</comment>
<dbReference type="Pfam" id="PF02597">
    <property type="entry name" value="ThiS"/>
    <property type="match status" value="1"/>
</dbReference>
<organism evidence="12 13">
    <name type="scientific">Candidatus Nitrospira nitrificans</name>
    <dbReference type="NCBI Taxonomy" id="1742973"/>
    <lineage>
        <taxon>Bacteria</taxon>
        <taxon>Pseudomonadati</taxon>
        <taxon>Nitrospirota</taxon>
        <taxon>Nitrospiria</taxon>
        <taxon>Nitrospirales</taxon>
        <taxon>Nitrospiraceae</taxon>
        <taxon>Nitrospira</taxon>
    </lineage>
</organism>
<evidence type="ECO:0000256" key="2">
    <source>
        <dbReference type="ARBA" id="ARBA00005426"/>
    </source>
</evidence>
<gene>
    <name evidence="12" type="ORF">COMA2_40119</name>
</gene>
<protein>
    <recommendedName>
        <fullName evidence="4">Molybdopterin synthase catalytic subunit</fullName>
        <ecNumber evidence="3">2.8.1.12</ecNumber>
    </recommendedName>
    <alternativeName>
        <fullName evidence="9">MPT synthase subunit 2</fullName>
    </alternativeName>
    <alternativeName>
        <fullName evidence="7">Molybdenum cofactor biosynthesis protein E</fullName>
    </alternativeName>
    <alternativeName>
        <fullName evidence="8">Molybdopterin-converting factor large subunit</fullName>
    </alternativeName>
    <alternativeName>
        <fullName evidence="10">Molybdopterin-converting factor subunit 2</fullName>
    </alternativeName>
</protein>
<evidence type="ECO:0000256" key="5">
    <source>
        <dbReference type="ARBA" id="ARBA00023150"/>
    </source>
</evidence>
<comment type="similarity">
    <text evidence="2">Belongs to the MoaE family.</text>
</comment>
<dbReference type="CDD" id="cd00754">
    <property type="entry name" value="Ubl_MoaD"/>
    <property type="match status" value="1"/>
</dbReference>
<dbReference type="Pfam" id="PF02391">
    <property type="entry name" value="MoaE"/>
    <property type="match status" value="1"/>
</dbReference>
<dbReference type="RefSeq" id="WP_090899756.1">
    <property type="nucleotide sequence ID" value="NZ_CZPZ01000031.1"/>
</dbReference>
<dbReference type="SUPFAM" id="SSF54690">
    <property type="entry name" value="Molybdopterin synthase subunit MoaE"/>
    <property type="match status" value="1"/>
</dbReference>
<keyword evidence="12" id="KW-0808">Transferase</keyword>
<keyword evidence="5" id="KW-0501">Molybdenum cofactor biosynthesis</keyword>
<evidence type="ECO:0000256" key="8">
    <source>
        <dbReference type="ARBA" id="ARBA00030407"/>
    </source>
</evidence>
<evidence type="ECO:0000256" key="10">
    <source>
        <dbReference type="ARBA" id="ARBA00032474"/>
    </source>
</evidence>
<evidence type="ECO:0000256" key="9">
    <source>
        <dbReference type="ARBA" id="ARBA00030781"/>
    </source>
</evidence>
<dbReference type="InterPro" id="IPR012675">
    <property type="entry name" value="Beta-grasp_dom_sf"/>
</dbReference>
<comment type="subunit">
    <text evidence="6">Heterotetramer of 2 MoaD subunits and 2 MoaE subunits. Also stable as homodimer. The enzyme changes between these two forms during catalysis.</text>
</comment>
<accession>A0A0S4LMM7</accession>
<reference evidence="13" key="1">
    <citation type="submission" date="2015-10" db="EMBL/GenBank/DDBJ databases">
        <authorList>
            <person name="Luecker S."/>
            <person name="Luecker S."/>
        </authorList>
    </citation>
    <scope>NUCLEOTIDE SEQUENCE [LARGE SCALE GENOMIC DNA]</scope>
</reference>
<dbReference type="Gene3D" id="3.10.20.30">
    <property type="match status" value="1"/>
</dbReference>
<evidence type="ECO:0000313" key="13">
    <source>
        <dbReference type="Proteomes" id="UP000198736"/>
    </source>
</evidence>
<dbReference type="SUPFAM" id="SSF54285">
    <property type="entry name" value="MoaD/ThiS"/>
    <property type="match status" value="1"/>
</dbReference>
<evidence type="ECO:0000256" key="1">
    <source>
        <dbReference type="ARBA" id="ARBA00005046"/>
    </source>
</evidence>
<dbReference type="EMBL" id="CZPZ01000031">
    <property type="protein sequence ID" value="CUS37965.1"/>
    <property type="molecule type" value="Genomic_DNA"/>
</dbReference>
<name>A0A0S4LMM7_9BACT</name>
<dbReference type="InterPro" id="IPR036563">
    <property type="entry name" value="MoaE_sf"/>
</dbReference>
<dbReference type="GO" id="GO:0030366">
    <property type="term" value="F:molybdopterin synthase activity"/>
    <property type="evidence" value="ECO:0007669"/>
    <property type="project" value="UniProtKB-EC"/>
</dbReference>
<dbReference type="InterPro" id="IPR016155">
    <property type="entry name" value="Mopterin_synth/thiamin_S_b"/>
</dbReference>
<dbReference type="GO" id="GO:0006777">
    <property type="term" value="P:Mo-molybdopterin cofactor biosynthetic process"/>
    <property type="evidence" value="ECO:0007669"/>
    <property type="project" value="UniProtKB-KW"/>
</dbReference>
<dbReference type="InterPro" id="IPR003448">
    <property type="entry name" value="Mopterin_biosynth_MoaE"/>
</dbReference>